<dbReference type="InterPro" id="IPR050206">
    <property type="entry name" value="FtsK/SpoIIIE/SftA"/>
</dbReference>
<dbReference type="Pfam" id="PF01580">
    <property type="entry name" value="FtsK_SpoIIIE"/>
    <property type="match status" value="1"/>
</dbReference>
<dbReference type="SUPFAM" id="SSF52540">
    <property type="entry name" value="P-loop containing nucleoside triphosphate hydrolases"/>
    <property type="match status" value="1"/>
</dbReference>
<reference evidence="9" key="1">
    <citation type="journal article" date="2019" name="Int. J. Syst. Evol. Microbiol.">
        <title>The Global Catalogue of Microorganisms (GCM) 10K type strain sequencing project: providing services to taxonomists for standard genome sequencing and annotation.</title>
        <authorList>
            <consortium name="The Broad Institute Genomics Platform"/>
            <consortium name="The Broad Institute Genome Sequencing Center for Infectious Disease"/>
            <person name="Wu L."/>
            <person name="Ma J."/>
        </authorList>
    </citation>
    <scope>NUCLEOTIDE SEQUENCE [LARGE SCALE GENOMIC DNA]</scope>
    <source>
        <strain evidence="9">JCM 19173</strain>
    </source>
</reference>
<dbReference type="PANTHER" id="PTHR22683">
    <property type="entry name" value="SPORULATION PROTEIN RELATED"/>
    <property type="match status" value="1"/>
</dbReference>
<proteinExistence type="inferred from homology"/>
<comment type="caution">
    <text evidence="8">The sequence shown here is derived from an EMBL/GenBank/DDBJ whole genome shotgun (WGS) entry which is preliminary data.</text>
</comment>
<evidence type="ECO:0000256" key="6">
    <source>
        <dbReference type="SAM" id="MobiDB-lite"/>
    </source>
</evidence>
<evidence type="ECO:0000256" key="4">
    <source>
        <dbReference type="ARBA" id="ARBA00023125"/>
    </source>
</evidence>
<gene>
    <name evidence="8" type="ORF">GCM10010844_42360</name>
</gene>
<dbReference type="Gene3D" id="3.40.50.300">
    <property type="entry name" value="P-loop containing nucleotide triphosphate hydrolases"/>
    <property type="match status" value="1"/>
</dbReference>
<protein>
    <recommendedName>
        <fullName evidence="7">FtsK domain-containing protein</fullName>
    </recommendedName>
</protein>
<organism evidence="8 9">
    <name type="scientific">Deinococcus radiotolerans</name>
    <dbReference type="NCBI Taxonomy" id="1309407"/>
    <lineage>
        <taxon>Bacteria</taxon>
        <taxon>Thermotogati</taxon>
        <taxon>Deinococcota</taxon>
        <taxon>Deinococci</taxon>
        <taxon>Deinococcales</taxon>
        <taxon>Deinococcaceae</taxon>
        <taxon>Deinococcus</taxon>
    </lineage>
</organism>
<dbReference type="EMBL" id="BMPE01000029">
    <property type="protein sequence ID" value="GGL18943.1"/>
    <property type="molecule type" value="Genomic_DNA"/>
</dbReference>
<keyword evidence="9" id="KW-1185">Reference proteome</keyword>
<feature type="binding site" evidence="5">
    <location>
        <begin position="1447"/>
        <end position="1454"/>
    </location>
    <ligand>
        <name>ATP</name>
        <dbReference type="ChEBI" id="CHEBI:30616"/>
    </ligand>
</feature>
<keyword evidence="3 5" id="KW-0067">ATP-binding</keyword>
<feature type="compositionally biased region" description="Polar residues" evidence="6">
    <location>
        <begin position="1279"/>
        <end position="1290"/>
    </location>
</feature>
<dbReference type="PANTHER" id="PTHR22683:SF41">
    <property type="entry name" value="DNA TRANSLOCASE FTSK"/>
    <property type="match status" value="1"/>
</dbReference>
<sequence>MNGFDEATYRTLLGELRLLGDKLNDRELLIRTTGRIAGFDGYAMEPEKSPTWYRNNVPATHALVLISNTVTSDAQSLKDLFTVDEATLAQPNLGLPHLLNAAFRTFTLTPDARKELMAFVARLNRIRKPQVRSLAAFFDALNRELTAQPGLAIRGAIGLNLPELGLFRCADLATADAQRSDRLLQANITAAALGGELLEPARLDTYRNSVKKHEPLFEDEGTRGLTPQVKAALLRRFLTDVLSGDDLRSVLQLDWRDVEPVLYKPTQTTAKAKRQALGLEVRAHTQAALPGDPTLSGDAQEALDDLLKGTEPAPEHVQALINELGSLLPKRVGAALARLARPTLIEGHDFVLDVLRALISMLHPRPESAQGKAAQVTVTADEPTGEHSKQAAEAFLALYGGLASFLPHVTWTFDVLRQAPNDFETTGPSSLRFKIEVTSELFQDSTELLWHFDPKGPLGAAVEHLQATVRDGPAVIPVFTADHAVSPTHIDLQRPHESLGAYHTRPQDLRALLSGPLPGWVGAAASERLLTEHANLETAWDTYVRSALAGGLLSTSTNALLDAYDSWMQSFLDSVRQPTGLRHVMPLVARAWTVTGHEDDTWAVVPSVHPFKLHWWQERHHALSTVIGRILTEHDTPDIIDESRFLQGLDGTFGSSGAPGVLGLKLPSQHARYLAPAHAEGGYELFVPIKHEEEHAGTSDAKTHAAYAAKEMARVIEDYIETYPFVLDGLEVYLVECRNVALPGLLADHLVRVAERRKWKLKCTLVVQSPNEGAALYRDVQRWVRDHEEALTRRADAYFPDLTLRVVEVPFHELMQSVSDTDIAILADVIGTRGQEVQDAVVDSLTTPLEGLLTHAAQTHEPHQAGHQDRSIPLTATALPRVAHRYLLVQYAAYKGQDVTRRMAEDETVQFSLNVSLDRWRTELTALHETFNWIICYDTVVDRYLLESNFPDAVQVIRYSMGIGPDRAHKLTVSSSRKVQRSVTRRLSANLTNLIPTLPPTVAQDVAQALVDAAKQVSGDIVLRAAGPGAYLNEILGMVTAKATVEATEADRPGVLRTWLYLDDFPHWFKGKIPDLLRLSLSTDDAGQLQVDALVVETKCIENASFDREARDAQVQVRAGATRLARVWAPGALHLDAPYWYDQLAQALAGTMHIEYDDLAVWNDAVDALTRGAFTLHVRGETHIYCHNGMGTLTGRTHATQEFTAVGNTDGTIPMIAHHYARPGFLNRLRYLAEQHHAGVTEATWRLADEHVNFQDAGDSETSNPDMPHGTGVLIPQNGVPQPTDETGSTPDPGPDDQSGEASPDDPDHALHSWLTLKAQQMDRLLRQYGFGLFPIRVEDADVGATIVRFKVRLHPGQELSRLQRQAENLARDLASPSIPFIDNVLGSSFVGIDIARETPTAIPLMPWLQALPAGQPGALPVILGQTPDGRNIEEDLSEFPHLLVAGATNSGKSVFLRNLVLCLISTYGPNDLKLLIVDPKQTDFSFFETLPHLIGGKVITSPDEARDRLLALVKEEMPRRQQVMRGRSLKIKDFNTRYPAEALPPVVAIIDEYAQLLSIMGKKDREAFERDLMSLAAVARATGIHLILATQRPSADVVTGTLKANLPARIAFKVASGVDSRIVLDTVGAENLLGRGDMLYRKSSGEVIRLQAPYLSEEDLLTYIQSSIGEKREPQPS</sequence>
<dbReference type="CDD" id="cd01127">
    <property type="entry name" value="TrwB_TraG_TraD_VirD4"/>
    <property type="match status" value="1"/>
</dbReference>
<dbReference type="InterPro" id="IPR002543">
    <property type="entry name" value="FtsK_dom"/>
</dbReference>
<keyword evidence="4" id="KW-0238">DNA-binding</keyword>
<dbReference type="InterPro" id="IPR027417">
    <property type="entry name" value="P-loop_NTPase"/>
</dbReference>
<dbReference type="PROSITE" id="PS50901">
    <property type="entry name" value="FTSK"/>
    <property type="match status" value="1"/>
</dbReference>
<evidence type="ECO:0000313" key="8">
    <source>
        <dbReference type="EMBL" id="GGL18943.1"/>
    </source>
</evidence>
<evidence type="ECO:0000256" key="1">
    <source>
        <dbReference type="ARBA" id="ARBA00006474"/>
    </source>
</evidence>
<dbReference type="Gene3D" id="3.30.980.40">
    <property type="match status" value="1"/>
</dbReference>
<dbReference type="Pfam" id="PF17854">
    <property type="entry name" value="FtsK_alpha"/>
    <property type="match status" value="1"/>
</dbReference>
<comment type="similarity">
    <text evidence="1">Belongs to the FtsK/SpoIIIE/SftA family.</text>
</comment>
<dbReference type="InterPro" id="IPR041027">
    <property type="entry name" value="FtsK_alpha"/>
</dbReference>
<evidence type="ECO:0000259" key="7">
    <source>
        <dbReference type="PROSITE" id="PS50901"/>
    </source>
</evidence>
<accession>A0ABQ2FR80</accession>
<keyword evidence="2 5" id="KW-0547">Nucleotide-binding</keyword>
<evidence type="ECO:0000256" key="2">
    <source>
        <dbReference type="ARBA" id="ARBA00022741"/>
    </source>
</evidence>
<feature type="domain" description="FtsK" evidence="7">
    <location>
        <begin position="1430"/>
        <end position="1622"/>
    </location>
</feature>
<name>A0ABQ2FR80_9DEIO</name>
<evidence type="ECO:0000256" key="5">
    <source>
        <dbReference type="PROSITE-ProRule" id="PRU00289"/>
    </source>
</evidence>
<evidence type="ECO:0000256" key="3">
    <source>
        <dbReference type="ARBA" id="ARBA00022840"/>
    </source>
</evidence>
<feature type="region of interest" description="Disordered" evidence="6">
    <location>
        <begin position="1256"/>
        <end position="1310"/>
    </location>
</feature>
<dbReference type="Proteomes" id="UP000604341">
    <property type="component" value="Unassembled WGS sequence"/>
</dbReference>
<feature type="compositionally biased region" description="Acidic residues" evidence="6">
    <location>
        <begin position="1294"/>
        <end position="1305"/>
    </location>
</feature>
<evidence type="ECO:0000313" key="9">
    <source>
        <dbReference type="Proteomes" id="UP000604341"/>
    </source>
</evidence>